<dbReference type="GO" id="GO:0006508">
    <property type="term" value="P:proteolysis"/>
    <property type="evidence" value="ECO:0007669"/>
    <property type="project" value="InterPro"/>
</dbReference>
<dbReference type="AlphaFoldDB" id="A0A7S7JMT6"/>
<dbReference type="EMBL" id="CP060385">
    <property type="protein sequence ID" value="QOX89408.1"/>
    <property type="molecule type" value="Genomic_DNA"/>
</dbReference>
<protein>
    <submittedName>
        <fullName evidence="1">Uncharacterized protein</fullName>
    </submittedName>
</protein>
<proteinExistence type="predicted"/>
<sequence length="141" mass="16849">MIKKGEYAMNYQKWFQKSQLQGLDGLEIIIYEQRKFDINLEDGNIEQFTANHSTSYLIYGLCKNKKTSIYLEKIDDLDNDFFIDQVLKRLKKKIEILNFNEKDFLFSGSQKYKTILEKISILSQYLMIIKLNYCKNVIKVY</sequence>
<dbReference type="GO" id="GO:0008237">
    <property type="term" value="F:metallopeptidase activity"/>
    <property type="evidence" value="ECO:0007669"/>
    <property type="project" value="InterPro"/>
</dbReference>
<organism evidence="1">
    <name type="scientific">Candidatus Phytoplasma australasiaticum subsp. australasiaticum</name>
    <dbReference type="NCBI Taxonomy" id="2832407"/>
    <lineage>
        <taxon>Bacteria</taxon>
        <taxon>Bacillati</taxon>
        <taxon>Mycoplasmatota</taxon>
        <taxon>Mollicutes</taxon>
        <taxon>Acholeplasmatales</taxon>
        <taxon>Acholeplasmataceae</taxon>
        <taxon>Candidatus Phytoplasma</taxon>
        <taxon>16SrII (Peanut WB group)</taxon>
        <taxon>Candidatus Phytoplasma australasiaticum</taxon>
    </lineage>
</organism>
<dbReference type="Gene3D" id="3.30.2290.10">
    <property type="entry name" value="PmbA/TldD superfamily"/>
    <property type="match status" value="1"/>
</dbReference>
<gene>
    <name evidence="1" type="ORF">H7685_00360</name>
</gene>
<dbReference type="InterPro" id="IPR035068">
    <property type="entry name" value="TldD/PmbA_N"/>
</dbReference>
<dbReference type="SUPFAM" id="SSF111283">
    <property type="entry name" value="Putative modulator of DNA gyrase, PmbA/TldD"/>
    <property type="match status" value="1"/>
</dbReference>
<reference evidence="1" key="1">
    <citation type="submission" date="2020-08" db="EMBL/GenBank/DDBJ databases">
        <title>Phytoplasma sp. strain PR08 associated with Phyllody Disease of Parthenium hysterophorus.</title>
        <authorList>
            <person name="Kirdat K."/>
            <person name="Tiwarekar B."/>
            <person name="Yadav A."/>
        </authorList>
    </citation>
    <scope>NUCLEOTIDE SEQUENCE [LARGE SCALE GENOMIC DNA]</scope>
    <source>
        <strain evidence="1">PR08</strain>
    </source>
</reference>
<evidence type="ECO:0000313" key="1">
    <source>
        <dbReference type="EMBL" id="QOX89408.1"/>
    </source>
</evidence>
<accession>A0A7S7JMT6</accession>
<dbReference type="InterPro" id="IPR036059">
    <property type="entry name" value="TldD/PmbA_sf"/>
</dbReference>
<name>A0A7S7JMT6_9MOLU</name>